<evidence type="ECO:0000256" key="6">
    <source>
        <dbReference type="SAM" id="MobiDB-lite"/>
    </source>
</evidence>
<dbReference type="STRING" id="765915.A0A1Y2HX58"/>
<comment type="function">
    <text evidence="5">Catalyzes the condensation of 2 farnesyl pyrophosphate (FPP) moieties to form squalene.</text>
</comment>
<name>A0A1Y2HX58_9FUNG</name>
<dbReference type="SFLD" id="SFLDG01018">
    <property type="entry name" value="Squalene/Phytoene_Synthase_Lik"/>
    <property type="match status" value="1"/>
</dbReference>
<dbReference type="GO" id="GO:0045338">
    <property type="term" value="P:farnesyl diphosphate metabolic process"/>
    <property type="evidence" value="ECO:0007669"/>
    <property type="project" value="InterPro"/>
</dbReference>
<dbReference type="InterPro" id="IPR044844">
    <property type="entry name" value="Trans_IPPS_euk-type"/>
</dbReference>
<dbReference type="FunFam" id="1.10.600.10:FF:000023">
    <property type="entry name" value="Squalene synthase"/>
    <property type="match status" value="1"/>
</dbReference>
<dbReference type="PROSITE" id="PS01044">
    <property type="entry name" value="SQUALEN_PHYTOEN_SYN_1"/>
    <property type="match status" value="1"/>
</dbReference>
<dbReference type="GO" id="GO:0055056">
    <property type="term" value="F:D-glucose transmembrane transporter activity"/>
    <property type="evidence" value="ECO:0007669"/>
    <property type="project" value="UniProtKB-UniRule"/>
</dbReference>
<keyword evidence="8" id="KW-1185">Reference proteome</keyword>
<dbReference type="CDD" id="cd00683">
    <property type="entry name" value="Trans_IPPS_HH"/>
    <property type="match status" value="1"/>
</dbReference>
<evidence type="ECO:0000256" key="5">
    <source>
        <dbReference type="RuleBase" id="RU368088"/>
    </source>
</evidence>
<evidence type="ECO:0000256" key="2">
    <source>
        <dbReference type="ARBA" id="ARBA00006251"/>
    </source>
</evidence>
<dbReference type="PANTHER" id="PTHR11626:SF2">
    <property type="entry name" value="SQUALENE SYNTHASE"/>
    <property type="match status" value="1"/>
</dbReference>
<evidence type="ECO:0000313" key="7">
    <source>
        <dbReference type="EMBL" id="ORZ37732.1"/>
    </source>
</evidence>
<sequence length="493" mass="54846">MASAILASLLHPSELVSLVQYAVHEHRQSKAAQAAQRSRSPTADADADADEGHAPDTLARCYHYLNLTSRSFAAVIRALHPALRDAICIFYLALRGLDTVEDDMSIPLDRKLAVLAKFHEFLGTPGWTFTENGPDEKDRALLVEFDVVVDQYLRLPAEMRAVIGDITQRMATGMAEYCVRAYEQDKAAAASPDLLSGNRVQTIDEYNVYCHYVAGLVGHGLTRLFLASGLESAAAELLADDLYLANSMGLFLQKINITRDFHEDYLENRVFWPREIWGRYASELKGLLDAEDNYAVGRAALNHMCTNALLHVRDVLAYLSYLSDPTVFRFCAIPQVMAIATLALVYNNPRVFQGNVKIRKGLAVQLILQSNSLEEVKPVFARFARELKNKALAYLREVERDGSKDWEAEERRVGKADKVKELVGVCDEIIRECDPKGVDVASKDKKVEPVNAEGKVWAIAKRVSEPQTVRRAAIVAGAAATAWVVYRRYANSA</sequence>
<feature type="compositionally biased region" description="Low complexity" evidence="6">
    <location>
        <begin position="30"/>
        <end position="44"/>
    </location>
</feature>
<dbReference type="EC" id="2.5.1.21" evidence="3 5"/>
<dbReference type="UniPathway" id="UPA00767">
    <property type="reaction ID" value="UER00751"/>
</dbReference>
<evidence type="ECO:0000313" key="8">
    <source>
        <dbReference type="Proteomes" id="UP000193411"/>
    </source>
</evidence>
<dbReference type="InterPro" id="IPR008949">
    <property type="entry name" value="Isoprenoid_synthase_dom_sf"/>
</dbReference>
<keyword evidence="4 5" id="KW-0808">Transferase</keyword>
<comment type="similarity">
    <text evidence="2 5">Belongs to the phytoene/squalene synthase family.</text>
</comment>
<reference evidence="7 8" key="1">
    <citation type="submission" date="2016-07" db="EMBL/GenBank/DDBJ databases">
        <title>Pervasive Adenine N6-methylation of Active Genes in Fungi.</title>
        <authorList>
            <consortium name="DOE Joint Genome Institute"/>
            <person name="Mondo S.J."/>
            <person name="Dannebaum R.O."/>
            <person name="Kuo R.C."/>
            <person name="Labutti K."/>
            <person name="Haridas S."/>
            <person name="Kuo A."/>
            <person name="Salamov A."/>
            <person name="Ahrendt S.R."/>
            <person name="Lipzen A."/>
            <person name="Sullivan W."/>
            <person name="Andreopoulos W.B."/>
            <person name="Clum A."/>
            <person name="Lindquist E."/>
            <person name="Daum C."/>
            <person name="Ramamoorthy G.K."/>
            <person name="Gryganskyi A."/>
            <person name="Culley D."/>
            <person name="Magnuson J.K."/>
            <person name="James T.Y."/>
            <person name="O'Malley M.A."/>
            <person name="Stajich J.E."/>
            <person name="Spatafora J.W."/>
            <person name="Visel A."/>
            <person name="Grigoriev I.V."/>
        </authorList>
    </citation>
    <scope>NUCLEOTIDE SEQUENCE [LARGE SCALE GENOMIC DNA]</scope>
    <source>
        <strain evidence="7 8">PL171</strain>
    </source>
</reference>
<dbReference type="SFLD" id="SFLDS00005">
    <property type="entry name" value="Isoprenoid_Synthase_Type_I"/>
    <property type="match status" value="1"/>
</dbReference>
<dbReference type="InterPro" id="IPR033904">
    <property type="entry name" value="Trans_IPPS_HH"/>
</dbReference>
<dbReference type="Gene3D" id="1.10.600.10">
    <property type="entry name" value="Farnesyl Diphosphate Synthase"/>
    <property type="match status" value="1"/>
</dbReference>
<accession>A0A1Y2HX58</accession>
<dbReference type="AlphaFoldDB" id="A0A1Y2HX58"/>
<evidence type="ECO:0000256" key="1">
    <source>
        <dbReference type="ARBA" id="ARBA00001946"/>
    </source>
</evidence>
<evidence type="ECO:0000256" key="3">
    <source>
        <dbReference type="ARBA" id="ARBA00012373"/>
    </source>
</evidence>
<comment type="pathway">
    <text evidence="5">Terpene metabolism; lanosterol biosynthesis; lanosterol from farnesyl diphosphate: step 1/3.</text>
</comment>
<proteinExistence type="inferred from homology"/>
<feature type="region of interest" description="Disordered" evidence="6">
    <location>
        <begin position="30"/>
        <end position="50"/>
    </location>
</feature>
<protein>
    <recommendedName>
        <fullName evidence="3 5">Squalene synthase</fullName>
        <shortName evidence="5">SQS</shortName>
        <shortName evidence="5">SS</shortName>
        <ecNumber evidence="3 5">2.5.1.21</ecNumber>
    </recommendedName>
</protein>
<gene>
    <name evidence="7" type="ORF">BCR44DRAFT_121945</name>
</gene>
<dbReference type="OrthoDB" id="431150at2759"/>
<dbReference type="InterPro" id="IPR002060">
    <property type="entry name" value="Squ/phyt_synthse"/>
</dbReference>
<dbReference type="NCBIfam" id="TIGR01559">
    <property type="entry name" value="squal_synth"/>
    <property type="match status" value="1"/>
</dbReference>
<dbReference type="Proteomes" id="UP000193411">
    <property type="component" value="Unassembled WGS sequence"/>
</dbReference>
<dbReference type="PROSITE" id="PS01045">
    <property type="entry name" value="SQUALEN_PHYTOEN_SYN_2"/>
    <property type="match status" value="1"/>
</dbReference>
<comment type="catalytic activity">
    <reaction evidence="5">
        <text>2 (2E,6E)-farnesyl diphosphate + NADH + H(+) = squalene + 2 diphosphate + NAD(+)</text>
        <dbReference type="Rhea" id="RHEA:32299"/>
        <dbReference type="ChEBI" id="CHEBI:15378"/>
        <dbReference type="ChEBI" id="CHEBI:15440"/>
        <dbReference type="ChEBI" id="CHEBI:33019"/>
        <dbReference type="ChEBI" id="CHEBI:57540"/>
        <dbReference type="ChEBI" id="CHEBI:57945"/>
        <dbReference type="ChEBI" id="CHEBI:175763"/>
        <dbReference type="EC" id="2.5.1.21"/>
    </reaction>
</comment>
<dbReference type="GO" id="GO:0051996">
    <property type="term" value="F:squalene synthase [NAD(P)H] activity"/>
    <property type="evidence" value="ECO:0007669"/>
    <property type="project" value="UniProtKB-UniRule"/>
</dbReference>
<dbReference type="GO" id="GO:0005789">
    <property type="term" value="C:endoplasmic reticulum membrane"/>
    <property type="evidence" value="ECO:0007669"/>
    <property type="project" value="TreeGrafter"/>
</dbReference>
<dbReference type="EMBL" id="MCFL01000011">
    <property type="protein sequence ID" value="ORZ37732.1"/>
    <property type="molecule type" value="Genomic_DNA"/>
</dbReference>
<evidence type="ECO:0000256" key="4">
    <source>
        <dbReference type="ARBA" id="ARBA00022679"/>
    </source>
</evidence>
<dbReference type="PANTHER" id="PTHR11626">
    <property type="entry name" value="FARNESYL-DIPHOSPHATE FARNESYLTRANSFERASE"/>
    <property type="match status" value="1"/>
</dbReference>
<comment type="catalytic activity">
    <reaction evidence="5">
        <text>2 (2E,6E)-farnesyl diphosphate + NADPH + H(+) = squalene + 2 diphosphate + NADP(+)</text>
        <dbReference type="Rhea" id="RHEA:32295"/>
        <dbReference type="ChEBI" id="CHEBI:15378"/>
        <dbReference type="ChEBI" id="CHEBI:15440"/>
        <dbReference type="ChEBI" id="CHEBI:33019"/>
        <dbReference type="ChEBI" id="CHEBI:57783"/>
        <dbReference type="ChEBI" id="CHEBI:58349"/>
        <dbReference type="ChEBI" id="CHEBI:175763"/>
        <dbReference type="EC" id="2.5.1.21"/>
    </reaction>
</comment>
<dbReference type="Pfam" id="PF00494">
    <property type="entry name" value="SQS_PSY"/>
    <property type="match status" value="1"/>
</dbReference>
<organism evidence="7 8">
    <name type="scientific">Catenaria anguillulae PL171</name>
    <dbReference type="NCBI Taxonomy" id="765915"/>
    <lineage>
        <taxon>Eukaryota</taxon>
        <taxon>Fungi</taxon>
        <taxon>Fungi incertae sedis</taxon>
        <taxon>Blastocladiomycota</taxon>
        <taxon>Blastocladiomycetes</taxon>
        <taxon>Blastocladiales</taxon>
        <taxon>Catenariaceae</taxon>
        <taxon>Catenaria</taxon>
    </lineage>
</organism>
<dbReference type="SUPFAM" id="SSF48576">
    <property type="entry name" value="Terpenoid synthases"/>
    <property type="match status" value="1"/>
</dbReference>
<dbReference type="GO" id="GO:0008610">
    <property type="term" value="P:lipid biosynthetic process"/>
    <property type="evidence" value="ECO:0007669"/>
    <property type="project" value="InterPro"/>
</dbReference>
<dbReference type="InterPro" id="IPR019845">
    <property type="entry name" value="Squalene/phytoene_synthase_CS"/>
</dbReference>
<dbReference type="InterPro" id="IPR006449">
    <property type="entry name" value="Squal_synth-like"/>
</dbReference>
<comment type="cofactor">
    <cofactor evidence="1 5">
        <name>Mg(2+)</name>
        <dbReference type="ChEBI" id="CHEBI:18420"/>
    </cofactor>
</comment>
<comment type="caution">
    <text evidence="7">The sequence shown here is derived from an EMBL/GenBank/DDBJ whole genome shotgun (WGS) entry which is preliminary data.</text>
</comment>